<dbReference type="InterPro" id="IPR013783">
    <property type="entry name" value="Ig-like_fold"/>
</dbReference>
<dbReference type="Pfam" id="PF19076">
    <property type="entry name" value="CshA_repeat"/>
    <property type="match status" value="1"/>
</dbReference>
<keyword evidence="12" id="KW-0472">Membrane</keyword>
<comment type="similarity">
    <text evidence="1 10 11">Belongs to the glycosyl hydrolase 9 (cellulase E) family.</text>
</comment>
<keyword evidence="2" id="KW-0134">Cell wall</keyword>
<dbReference type="SUPFAM" id="SSF49785">
    <property type="entry name" value="Galactose-binding domain-like"/>
    <property type="match status" value="2"/>
</dbReference>
<dbReference type="CDD" id="cd02850">
    <property type="entry name" value="E_set_Cellulase_N"/>
    <property type="match status" value="1"/>
</dbReference>
<dbReference type="Pfam" id="PF00759">
    <property type="entry name" value="Glyco_hydro_9"/>
    <property type="match status" value="1"/>
</dbReference>
<evidence type="ECO:0000256" key="5">
    <source>
        <dbReference type="ARBA" id="ARBA00022801"/>
    </source>
</evidence>
<dbReference type="Pfam" id="PF02927">
    <property type="entry name" value="CelD_N"/>
    <property type="match status" value="1"/>
</dbReference>
<organism evidence="14 15">
    <name type="scientific">Microbacterium binotii</name>
    <dbReference type="NCBI Taxonomy" id="462710"/>
    <lineage>
        <taxon>Bacteria</taxon>
        <taxon>Bacillati</taxon>
        <taxon>Actinomycetota</taxon>
        <taxon>Actinomycetes</taxon>
        <taxon>Micrococcales</taxon>
        <taxon>Microbacteriaceae</taxon>
        <taxon>Microbacterium</taxon>
    </lineage>
</organism>
<evidence type="ECO:0000259" key="13">
    <source>
        <dbReference type="PROSITE" id="PS50847"/>
    </source>
</evidence>
<evidence type="ECO:0000313" key="15">
    <source>
        <dbReference type="Proteomes" id="UP001500274"/>
    </source>
</evidence>
<gene>
    <name evidence="14" type="ORF">GCM10009862_21480</name>
</gene>
<dbReference type="InterPro" id="IPR004197">
    <property type="entry name" value="Cellulase_Ig-like"/>
</dbReference>
<dbReference type="NCBIfam" id="TIGR04225">
    <property type="entry name" value="CshA_fibril_rpt"/>
    <property type="match status" value="1"/>
</dbReference>
<keyword evidence="7 10" id="KW-0119">Carbohydrate metabolism</keyword>
<comment type="catalytic activity">
    <reaction evidence="11">
        <text>Endohydrolysis of (1-&gt;4)-beta-D-glucosidic linkages in cellulose, lichenin and cereal beta-D-glucans.</text>
        <dbReference type="EC" id="3.2.1.4"/>
    </reaction>
</comment>
<feature type="chain" id="PRO_5044955621" description="Endoglucanase" evidence="11">
    <location>
        <begin position="35"/>
        <end position="1090"/>
    </location>
</feature>
<dbReference type="Proteomes" id="UP001500274">
    <property type="component" value="Unassembled WGS sequence"/>
</dbReference>
<keyword evidence="15" id="KW-1185">Reference proteome</keyword>
<keyword evidence="12" id="KW-1133">Transmembrane helix</keyword>
<accession>A0ABP6BTX3</accession>
<dbReference type="PROSITE" id="PS00698">
    <property type="entry name" value="GH9_3"/>
    <property type="match status" value="1"/>
</dbReference>
<dbReference type="InterPro" id="IPR012341">
    <property type="entry name" value="6hp_glycosidase-like_sf"/>
</dbReference>
<evidence type="ECO:0000256" key="2">
    <source>
        <dbReference type="ARBA" id="ARBA00022512"/>
    </source>
</evidence>
<evidence type="ECO:0000256" key="9">
    <source>
        <dbReference type="ARBA" id="ARBA00023326"/>
    </source>
</evidence>
<comment type="caution">
    <text evidence="14">The sequence shown here is derived from an EMBL/GenBank/DDBJ whole genome shotgun (WGS) entry which is preliminary data.</text>
</comment>
<evidence type="ECO:0000313" key="14">
    <source>
        <dbReference type="EMBL" id="GAA2582109.1"/>
    </source>
</evidence>
<evidence type="ECO:0000256" key="4">
    <source>
        <dbReference type="ARBA" id="ARBA00022729"/>
    </source>
</evidence>
<feature type="active site" evidence="10">
    <location>
        <position position="889"/>
    </location>
</feature>
<dbReference type="EMBL" id="BAAARI010000014">
    <property type="protein sequence ID" value="GAA2582109.1"/>
    <property type="molecule type" value="Genomic_DNA"/>
</dbReference>
<keyword evidence="3" id="KW-0964">Secreted</keyword>
<feature type="transmembrane region" description="Helical" evidence="12">
    <location>
        <begin position="1065"/>
        <end position="1083"/>
    </location>
</feature>
<reference evidence="15" key="1">
    <citation type="journal article" date="2019" name="Int. J. Syst. Evol. Microbiol.">
        <title>The Global Catalogue of Microorganisms (GCM) 10K type strain sequencing project: providing services to taxonomists for standard genome sequencing and annotation.</title>
        <authorList>
            <consortium name="The Broad Institute Genomics Platform"/>
            <consortium name="The Broad Institute Genome Sequencing Center for Infectious Disease"/>
            <person name="Wu L."/>
            <person name="Ma J."/>
        </authorList>
    </citation>
    <scope>NUCLEOTIDE SEQUENCE [LARGE SCALE GENOMIC DNA]</scope>
    <source>
        <strain evidence="15">JCM 16365</strain>
    </source>
</reference>
<dbReference type="Pfam" id="PF02018">
    <property type="entry name" value="CBM_4_9"/>
    <property type="match status" value="2"/>
</dbReference>
<dbReference type="NCBIfam" id="TIGR01167">
    <property type="entry name" value="LPXTG_anchor"/>
    <property type="match status" value="1"/>
</dbReference>
<keyword evidence="12" id="KW-0812">Transmembrane</keyword>
<keyword evidence="6" id="KW-0572">Peptidoglycan-anchor</keyword>
<dbReference type="InterPro" id="IPR001701">
    <property type="entry name" value="Glyco_hydro_9"/>
</dbReference>
<evidence type="ECO:0000256" key="7">
    <source>
        <dbReference type="ARBA" id="ARBA00023277"/>
    </source>
</evidence>
<evidence type="ECO:0000256" key="3">
    <source>
        <dbReference type="ARBA" id="ARBA00022525"/>
    </source>
</evidence>
<dbReference type="InterPro" id="IPR003305">
    <property type="entry name" value="CenC_carb-bd"/>
</dbReference>
<dbReference type="Gene3D" id="1.50.10.10">
    <property type="match status" value="1"/>
</dbReference>
<feature type="signal peptide" evidence="11">
    <location>
        <begin position="1"/>
        <end position="34"/>
    </location>
</feature>
<dbReference type="SUPFAM" id="SSF81296">
    <property type="entry name" value="E set domains"/>
    <property type="match status" value="1"/>
</dbReference>
<dbReference type="EC" id="3.2.1.4" evidence="11"/>
<keyword evidence="9 10" id="KW-0624">Polysaccharide degradation</keyword>
<proteinExistence type="inferred from homology"/>
<keyword evidence="5 10" id="KW-0378">Hydrolase</keyword>
<dbReference type="PANTHER" id="PTHR22298">
    <property type="entry name" value="ENDO-1,4-BETA-GLUCANASE"/>
    <property type="match status" value="1"/>
</dbReference>
<name>A0ABP6BTX3_9MICO</name>
<evidence type="ECO:0000256" key="6">
    <source>
        <dbReference type="ARBA" id="ARBA00023088"/>
    </source>
</evidence>
<dbReference type="InterPro" id="IPR033126">
    <property type="entry name" value="Glyco_hydro_9_Asp/Glu_AS"/>
</dbReference>
<feature type="active site" evidence="10">
    <location>
        <position position="898"/>
    </location>
</feature>
<evidence type="ECO:0000256" key="12">
    <source>
        <dbReference type="SAM" id="Phobius"/>
    </source>
</evidence>
<feature type="domain" description="Gram-positive cocci surface proteins LPxTG" evidence="13">
    <location>
        <begin position="1055"/>
        <end position="1090"/>
    </location>
</feature>
<evidence type="ECO:0000256" key="8">
    <source>
        <dbReference type="ARBA" id="ARBA00023295"/>
    </source>
</evidence>
<keyword evidence="8 10" id="KW-0326">Glycosidase</keyword>
<dbReference type="InterPro" id="IPR026395">
    <property type="entry name" value="CshA_fibril"/>
</dbReference>
<sequence>MRATTRHVRRNLAVLMIGALATAGAVSLPTAALAAPTDYVQNGTFTTGHEPWWSAGVDAFRTDGGVFCADVPATTNPWDVLVGQSDLPLTAGVDYIVTADVRASDPATLVTQVAPKVADASFSTYTSQNASLTDAWQRLSYTFTARDFGQGTVSDLQFRLGANSTPTTFCLDNVSLIEEDSVPPVDPDPVDPVVGTDQLLPNPTFDSGTTPWWTAGPVALSNPDSNLCATVTGATANLWDVLVGHNDIPLPGATAFRLDFTASASAPVTASTKVGTYSGASTEDFVERTFAVGTAAQTYSYTFETTPADTFHLSQVQFRVGGVPDGTVICFDDVTLTGTKYTYQADTGPAVKVNQVGYLPRGPKRATLVTDAAEPLVWTLEDASGDTVATGATTPAGFDASAGVDVHTIDFSDVTATGDGMRLRVGTELSHPFRIAADVFQSLRTDSLRFFYTNRSGIAIDGDIAGAEYARPAGHLNEGANQGDSNVGCLEPQTWSDGWTCSDRHDVTGGWYDAGDHGKYVVNGGIAVAQLLSAYERSLPAGTEAALGDSTLAVPERGNGTPDILDESRWELEFLLKMQVPAGDPLAGMAWHKVTDRAWTGLPLMPHDDPQERLLHRPSTAATLNLAATAAQASRLFEPYDAAFAARLLDAARTAYDAALAHPDLLAPEEDGVGGGTYADDTVTDEFYWAAAELYLTTGSDRYRDEVESNPLHTADIFTAGGFYWGDVAALGRMQLARFGTELPDIDRIRQSVVDAAEKLIADQKAQPFGQPYAPKEGLYDWGSNSAVLNNQVVLATAFDLTQRPRYADAVIEAYDYLFGRNVLGQSYVTGYGTNDSRNQHSRWYANALDPQLPHPPVGTVAGGPNSSIQDPVASAWLAGCAPQACYVDDIGAWSVNEITVNWNSALAWVASFVADLGDGFVAVTPVAVDDAASGAPGEPITVTPLANDRAGDADIPLDAATLTLLDAADDASARAAASPVTSVTVTGQGRYDLDGERIVFTPEAGFIGTATPVTYRVADTRGTEVTATFTPTVRAAAASDPSAAVPATAGRGSLPQTGVDTSPLWAIGAVALTLLGAGAHLVRRRRRAV</sequence>
<dbReference type="InterPro" id="IPR008979">
    <property type="entry name" value="Galactose-bd-like_sf"/>
</dbReference>
<keyword evidence="11" id="KW-0136">Cellulose degradation</keyword>
<dbReference type="InterPro" id="IPR008928">
    <property type="entry name" value="6-hairpin_glycosidase_sf"/>
</dbReference>
<dbReference type="SUPFAM" id="SSF48208">
    <property type="entry name" value="Six-hairpin glycosidases"/>
    <property type="match status" value="1"/>
</dbReference>
<dbReference type="InterPro" id="IPR019931">
    <property type="entry name" value="LPXTG_anchor"/>
</dbReference>
<dbReference type="Gene3D" id="2.60.40.10">
    <property type="entry name" value="Immunoglobulins"/>
    <property type="match status" value="1"/>
</dbReference>
<dbReference type="Gene3D" id="2.60.120.260">
    <property type="entry name" value="Galactose-binding domain-like"/>
    <property type="match status" value="2"/>
</dbReference>
<keyword evidence="4 11" id="KW-0732">Signal</keyword>
<evidence type="ECO:0000256" key="11">
    <source>
        <dbReference type="RuleBase" id="RU361166"/>
    </source>
</evidence>
<dbReference type="PROSITE" id="PS50847">
    <property type="entry name" value="GRAM_POS_ANCHORING"/>
    <property type="match status" value="1"/>
</dbReference>
<dbReference type="InterPro" id="IPR014756">
    <property type="entry name" value="Ig_E-set"/>
</dbReference>
<evidence type="ECO:0000256" key="10">
    <source>
        <dbReference type="PROSITE-ProRule" id="PRU10060"/>
    </source>
</evidence>
<evidence type="ECO:0000256" key="1">
    <source>
        <dbReference type="ARBA" id="ARBA00007072"/>
    </source>
</evidence>
<protein>
    <recommendedName>
        <fullName evidence="11">Endoglucanase</fullName>
        <ecNumber evidence="11">3.2.1.4</ecNumber>
    </recommendedName>
</protein>